<dbReference type="PANTHER" id="PTHR35936">
    <property type="entry name" value="MEMBRANE-BOUND LYTIC MUREIN TRANSGLYCOSYLASE F"/>
    <property type="match status" value="1"/>
</dbReference>
<sequence length="276" mass="28388">MLRRLVLAASVASAILSAVASPAQPAKLVIATEGAFAPWNSIASDGALVGFEIDLGRELCRRMEASCEFVAVDWDGILPGLQQGRYDAVMAGVTVTADRAQAVDFSAPYAADPATFAVRAGTPLPSLLPSLGGIDLSAPSRAATDALGSIRKALEGKTVAVQTSTIHARLMSETWPGVEVRTYDTLDHAALDLAAGRVDALLGARTVVEAMVKAGADITAAGPTLTGGVLGSGIGVATRKGEELSARFSHAIDAAAEDGVTADLSRRWFGFDVSAR</sequence>
<evidence type="ECO:0000256" key="2">
    <source>
        <dbReference type="SAM" id="SignalP"/>
    </source>
</evidence>
<dbReference type="RefSeq" id="WP_209988532.1">
    <property type="nucleotide sequence ID" value="NZ_JAGINO010000025.1"/>
</dbReference>
<gene>
    <name evidence="5" type="ORF">QO018_005157</name>
</gene>
<comment type="caution">
    <text evidence="5">The sequence shown here is derived from an EMBL/GenBank/DDBJ whole genome shotgun (WGS) entry which is preliminary data.</text>
</comment>
<dbReference type="SMART" id="SM00079">
    <property type="entry name" value="PBPe"/>
    <property type="match status" value="1"/>
</dbReference>
<reference evidence="5 6" key="1">
    <citation type="submission" date="2023-07" db="EMBL/GenBank/DDBJ databases">
        <title>Genomic Encyclopedia of Type Strains, Phase IV (KMG-IV): sequencing the most valuable type-strain genomes for metagenomic binning, comparative biology and taxonomic classification.</title>
        <authorList>
            <person name="Goeker M."/>
        </authorList>
    </citation>
    <scope>NUCLEOTIDE SEQUENCE [LARGE SCALE GENOMIC DNA]</scope>
    <source>
        <strain evidence="5 6">DSM 19922</strain>
    </source>
</reference>
<organism evidence="5 6">
    <name type="scientific">Azospirillum picis</name>
    <dbReference type="NCBI Taxonomy" id="488438"/>
    <lineage>
        <taxon>Bacteria</taxon>
        <taxon>Pseudomonadati</taxon>
        <taxon>Pseudomonadota</taxon>
        <taxon>Alphaproteobacteria</taxon>
        <taxon>Rhodospirillales</taxon>
        <taxon>Azospirillaceae</taxon>
        <taxon>Azospirillum</taxon>
    </lineage>
</organism>
<dbReference type="InterPro" id="IPR001320">
    <property type="entry name" value="Iontro_rcpt_C"/>
</dbReference>
<dbReference type="Pfam" id="PF00497">
    <property type="entry name" value="SBP_bac_3"/>
    <property type="match status" value="1"/>
</dbReference>
<dbReference type="SMART" id="SM00062">
    <property type="entry name" value="PBPb"/>
    <property type="match status" value="1"/>
</dbReference>
<feature type="chain" id="PRO_5046391932" evidence="2">
    <location>
        <begin position="21"/>
        <end position="276"/>
    </location>
</feature>
<dbReference type="PANTHER" id="PTHR35936:SF19">
    <property type="entry name" value="AMINO-ACID-BINDING PROTEIN YXEM-RELATED"/>
    <property type="match status" value="1"/>
</dbReference>
<evidence type="ECO:0000313" key="6">
    <source>
        <dbReference type="Proteomes" id="UP001244552"/>
    </source>
</evidence>
<dbReference type="EMBL" id="JAUSVU010000024">
    <property type="protein sequence ID" value="MDQ0536263.1"/>
    <property type="molecule type" value="Genomic_DNA"/>
</dbReference>
<feature type="domain" description="Solute-binding protein family 3/N-terminal" evidence="3">
    <location>
        <begin position="27"/>
        <end position="272"/>
    </location>
</feature>
<keyword evidence="1 2" id="KW-0732">Signal</keyword>
<name>A0ABU0MS01_9PROT</name>
<proteinExistence type="predicted"/>
<dbReference type="Proteomes" id="UP001244552">
    <property type="component" value="Unassembled WGS sequence"/>
</dbReference>
<dbReference type="SUPFAM" id="SSF53850">
    <property type="entry name" value="Periplasmic binding protein-like II"/>
    <property type="match status" value="1"/>
</dbReference>
<accession>A0ABU0MS01</accession>
<feature type="signal peptide" evidence="2">
    <location>
        <begin position="1"/>
        <end position="20"/>
    </location>
</feature>
<evidence type="ECO:0000259" key="4">
    <source>
        <dbReference type="SMART" id="SM00079"/>
    </source>
</evidence>
<evidence type="ECO:0000313" key="5">
    <source>
        <dbReference type="EMBL" id="MDQ0536263.1"/>
    </source>
</evidence>
<keyword evidence="6" id="KW-1185">Reference proteome</keyword>
<protein>
    <submittedName>
        <fullName evidence="5">Octopine/nopaline transport system substrate-binding protein</fullName>
    </submittedName>
</protein>
<dbReference type="Gene3D" id="3.40.190.10">
    <property type="entry name" value="Periplasmic binding protein-like II"/>
    <property type="match status" value="2"/>
</dbReference>
<evidence type="ECO:0000259" key="3">
    <source>
        <dbReference type="SMART" id="SM00062"/>
    </source>
</evidence>
<feature type="domain" description="Ionotropic glutamate receptor C-terminal" evidence="4">
    <location>
        <begin position="27"/>
        <end position="271"/>
    </location>
</feature>
<evidence type="ECO:0000256" key="1">
    <source>
        <dbReference type="ARBA" id="ARBA00022729"/>
    </source>
</evidence>
<dbReference type="InterPro" id="IPR001638">
    <property type="entry name" value="Solute-binding_3/MltF_N"/>
</dbReference>